<accession>A0A2U9BLE4</accession>
<gene>
    <name evidence="2" type="ORF">SMAX5B_016243</name>
</gene>
<keyword evidence="3" id="KW-1185">Reference proteome</keyword>
<dbReference type="Proteomes" id="UP000246464">
    <property type="component" value="Chromosome 7"/>
</dbReference>
<dbReference type="EMBL" id="CP026249">
    <property type="protein sequence ID" value="AWP04914.1"/>
    <property type="molecule type" value="Genomic_DNA"/>
</dbReference>
<protein>
    <submittedName>
        <fullName evidence="2">Uncharacterized protein</fullName>
    </submittedName>
</protein>
<evidence type="ECO:0000256" key="1">
    <source>
        <dbReference type="SAM" id="MobiDB-lite"/>
    </source>
</evidence>
<organism evidence="2 3">
    <name type="scientific">Scophthalmus maximus</name>
    <name type="common">Turbot</name>
    <name type="synonym">Psetta maxima</name>
    <dbReference type="NCBI Taxonomy" id="52904"/>
    <lineage>
        <taxon>Eukaryota</taxon>
        <taxon>Metazoa</taxon>
        <taxon>Chordata</taxon>
        <taxon>Craniata</taxon>
        <taxon>Vertebrata</taxon>
        <taxon>Euteleostomi</taxon>
        <taxon>Actinopterygii</taxon>
        <taxon>Neopterygii</taxon>
        <taxon>Teleostei</taxon>
        <taxon>Neoteleostei</taxon>
        <taxon>Acanthomorphata</taxon>
        <taxon>Carangaria</taxon>
        <taxon>Pleuronectiformes</taxon>
        <taxon>Pleuronectoidei</taxon>
        <taxon>Scophthalmidae</taxon>
        <taxon>Scophthalmus</taxon>
    </lineage>
</organism>
<evidence type="ECO:0000313" key="2">
    <source>
        <dbReference type="EMBL" id="AWP04914.1"/>
    </source>
</evidence>
<evidence type="ECO:0000313" key="3">
    <source>
        <dbReference type="Proteomes" id="UP000246464"/>
    </source>
</evidence>
<name>A0A2U9BLE4_SCOMX</name>
<dbReference type="AlphaFoldDB" id="A0A2U9BLE4"/>
<reference evidence="2 3" key="1">
    <citation type="submission" date="2017-12" db="EMBL/GenBank/DDBJ databases">
        <title>Integrating genomic resources of turbot (Scophthalmus maximus) in depth evaluation of genetic and physical mapping variation across individuals.</title>
        <authorList>
            <person name="Martinez P."/>
        </authorList>
    </citation>
    <scope>NUCLEOTIDE SEQUENCE [LARGE SCALE GENOMIC DNA]</scope>
</reference>
<proteinExistence type="predicted"/>
<feature type="region of interest" description="Disordered" evidence="1">
    <location>
        <begin position="100"/>
        <end position="135"/>
    </location>
</feature>
<sequence length="135" mass="14651">MLQGRLLQGGGVLPSPASFGLGLADGGLVADWLCSSRRFSLSSSARMAARVVFWKPGPGGLAAMLAERGAQVHGCRRARYLTSRGCQGQCGLRWLTDGHKDHEEPELSSKPTRFYSPPHANDYANNDANTMRHIR</sequence>